<dbReference type="GO" id="GO:0015562">
    <property type="term" value="F:efflux transmembrane transporter activity"/>
    <property type="evidence" value="ECO:0007669"/>
    <property type="project" value="TreeGrafter"/>
</dbReference>
<proteinExistence type="inferred from homology"/>
<protein>
    <submittedName>
        <fullName evidence="5">Efflux RND transporter periplasmic adaptor subunit</fullName>
    </submittedName>
</protein>
<dbReference type="SUPFAM" id="SSF111369">
    <property type="entry name" value="HlyD-like secretion proteins"/>
    <property type="match status" value="2"/>
</dbReference>
<evidence type="ECO:0000313" key="5">
    <source>
        <dbReference type="EMBL" id="MCT8970762.1"/>
    </source>
</evidence>
<name>A0AAW5QU64_9HYPH</name>
<feature type="coiled-coil region" evidence="2">
    <location>
        <begin position="195"/>
        <end position="236"/>
    </location>
</feature>
<dbReference type="RefSeq" id="WP_261614316.1">
    <property type="nucleotide sequence ID" value="NZ_JALIDZ010000001.1"/>
</dbReference>
<feature type="transmembrane region" description="Helical" evidence="4">
    <location>
        <begin position="12"/>
        <end position="36"/>
    </location>
</feature>
<keyword evidence="4" id="KW-0812">Transmembrane</keyword>
<keyword evidence="2" id="KW-0175">Coiled coil</keyword>
<feature type="region of interest" description="Disordered" evidence="3">
    <location>
        <begin position="418"/>
        <end position="452"/>
    </location>
</feature>
<sequence length="452" mass="48582">MGLKPAWTLGRVAGLAVKAAVPLAVLAAAFAGFEYLKSSRPEVPQRPAVERAWTVETLAAEPTAHRPRITAYGTIVAGRQVALRALVAGEVVSVGDGLREGGLVHAGDPLVEIDSFNYRGAVVEATANLDEARAKLDEAQARLGLETTALGRAREQLEIAERDLERAQTLSQRGSMSQQALDSRRMTVLQNRGVVEAGQATLEIQTAQIKQLRAQIERLEWKLRQAERNLADVTLKAPFDAYVGTVAAEVGKLLNVNDVVAVLYDRNRFDVRFALTDSQYGRLLEEGLLDRAVEVRWYVGGAPQLYKAHIVRVAPEIAAQRGGVDVYARIEPAQGQAPLRPGAFVEILLDDRVYENVVSVPATAVYGTDRVYVIENGRLAGRTVEIVGYDDADVLVRGAIAVGDRIVVTRITEAGDGLKVNERGADAPPAPKTGASTKPSARNAQSTGSSDG</sequence>
<evidence type="ECO:0000256" key="1">
    <source>
        <dbReference type="ARBA" id="ARBA00009477"/>
    </source>
</evidence>
<evidence type="ECO:0000256" key="3">
    <source>
        <dbReference type="SAM" id="MobiDB-lite"/>
    </source>
</evidence>
<dbReference type="Gene3D" id="1.10.287.470">
    <property type="entry name" value="Helix hairpin bin"/>
    <property type="match status" value="1"/>
</dbReference>
<comment type="caution">
    <text evidence="5">The sequence shown here is derived from an EMBL/GenBank/DDBJ whole genome shotgun (WGS) entry which is preliminary data.</text>
</comment>
<feature type="coiled-coil region" evidence="2">
    <location>
        <begin position="122"/>
        <end position="170"/>
    </location>
</feature>
<reference evidence="5 6" key="1">
    <citation type="submission" date="2022-04" db="EMBL/GenBank/DDBJ databases">
        <authorList>
            <person name="Ye Y.-Q."/>
            <person name="Du Z.-J."/>
        </authorList>
    </citation>
    <scope>NUCLEOTIDE SEQUENCE [LARGE SCALE GENOMIC DNA]</scope>
    <source>
        <strain evidence="5 6">A6E488</strain>
    </source>
</reference>
<evidence type="ECO:0000256" key="4">
    <source>
        <dbReference type="SAM" id="Phobius"/>
    </source>
</evidence>
<dbReference type="AlphaFoldDB" id="A0AAW5QU64"/>
<keyword evidence="4" id="KW-0472">Membrane</keyword>
<accession>A0AAW5QU64</accession>
<evidence type="ECO:0000256" key="2">
    <source>
        <dbReference type="SAM" id="Coils"/>
    </source>
</evidence>
<gene>
    <name evidence="5" type="ORF">MUB46_02710</name>
</gene>
<dbReference type="Gene3D" id="2.40.50.100">
    <property type="match status" value="1"/>
</dbReference>
<dbReference type="Proteomes" id="UP001320898">
    <property type="component" value="Unassembled WGS sequence"/>
</dbReference>
<comment type="similarity">
    <text evidence="1">Belongs to the membrane fusion protein (MFP) (TC 8.A.1) family.</text>
</comment>
<feature type="compositionally biased region" description="Polar residues" evidence="3">
    <location>
        <begin position="434"/>
        <end position="452"/>
    </location>
</feature>
<dbReference type="Gene3D" id="2.40.420.20">
    <property type="match status" value="1"/>
</dbReference>
<dbReference type="PANTHER" id="PTHR30469:SF12">
    <property type="entry name" value="MULTIDRUG RESISTANCE PROTEIN MDTA"/>
    <property type="match status" value="1"/>
</dbReference>
<dbReference type="NCBIfam" id="TIGR01730">
    <property type="entry name" value="RND_mfp"/>
    <property type="match status" value="1"/>
</dbReference>
<dbReference type="GO" id="GO:1990281">
    <property type="term" value="C:efflux pump complex"/>
    <property type="evidence" value="ECO:0007669"/>
    <property type="project" value="TreeGrafter"/>
</dbReference>
<dbReference type="EMBL" id="JALIDZ010000001">
    <property type="protein sequence ID" value="MCT8970762.1"/>
    <property type="molecule type" value="Genomic_DNA"/>
</dbReference>
<keyword evidence="4" id="KW-1133">Transmembrane helix</keyword>
<dbReference type="InterPro" id="IPR006143">
    <property type="entry name" value="RND_pump_MFP"/>
</dbReference>
<dbReference type="Gene3D" id="2.40.30.170">
    <property type="match status" value="1"/>
</dbReference>
<organism evidence="5 6">
    <name type="scientific">Microbaculum marinisediminis</name>
    <dbReference type="NCBI Taxonomy" id="2931392"/>
    <lineage>
        <taxon>Bacteria</taxon>
        <taxon>Pseudomonadati</taxon>
        <taxon>Pseudomonadota</taxon>
        <taxon>Alphaproteobacteria</taxon>
        <taxon>Hyphomicrobiales</taxon>
        <taxon>Tepidamorphaceae</taxon>
        <taxon>Microbaculum</taxon>
    </lineage>
</organism>
<evidence type="ECO:0000313" key="6">
    <source>
        <dbReference type="Proteomes" id="UP001320898"/>
    </source>
</evidence>
<dbReference type="PANTHER" id="PTHR30469">
    <property type="entry name" value="MULTIDRUG RESISTANCE PROTEIN MDTA"/>
    <property type="match status" value="1"/>
</dbReference>
<keyword evidence="6" id="KW-1185">Reference proteome</keyword>